<evidence type="ECO:0000256" key="1">
    <source>
        <dbReference type="ARBA" id="ARBA00022593"/>
    </source>
</evidence>
<keyword evidence="1" id="KW-0962">Peroxisome biogenesis</keyword>
<keyword evidence="3" id="KW-0576">Peroxisome</keyword>
<organism evidence="5 6">
    <name type="scientific">Coemansia biformis</name>
    <dbReference type="NCBI Taxonomy" id="1286918"/>
    <lineage>
        <taxon>Eukaryota</taxon>
        <taxon>Fungi</taxon>
        <taxon>Fungi incertae sedis</taxon>
        <taxon>Zoopagomycota</taxon>
        <taxon>Kickxellomycotina</taxon>
        <taxon>Kickxellomycetes</taxon>
        <taxon>Kickxellales</taxon>
        <taxon>Kickxellaceae</taxon>
        <taxon>Coemansia</taxon>
    </lineage>
</organism>
<dbReference type="PANTHER" id="PTHR12652">
    <property type="entry name" value="PEROXISOMAL BIOGENESIS FACTOR 11"/>
    <property type="match status" value="1"/>
</dbReference>
<dbReference type="OrthoDB" id="411017at2759"/>
<evidence type="ECO:0000313" key="6">
    <source>
        <dbReference type="Proteomes" id="UP001143981"/>
    </source>
</evidence>
<gene>
    <name evidence="5" type="primary">PEX11</name>
    <name evidence="5" type="ORF">LPJ61_000830</name>
</gene>
<name>A0A9W7YI34_9FUNG</name>
<dbReference type="EMBL" id="JANBOI010000051">
    <property type="protein sequence ID" value="KAJ1734899.1"/>
    <property type="molecule type" value="Genomic_DNA"/>
</dbReference>
<comment type="subcellular location">
    <subcellularLocation>
        <location evidence="4">Peroxisome membrane</location>
    </subcellularLocation>
</comment>
<accession>A0A9W7YI34</accession>
<dbReference type="Proteomes" id="UP001143981">
    <property type="component" value="Unassembled WGS sequence"/>
</dbReference>
<dbReference type="InterPro" id="IPR008733">
    <property type="entry name" value="PEX11"/>
</dbReference>
<reference evidence="5" key="1">
    <citation type="submission" date="2022-07" db="EMBL/GenBank/DDBJ databases">
        <title>Phylogenomic reconstructions and comparative analyses of Kickxellomycotina fungi.</title>
        <authorList>
            <person name="Reynolds N.K."/>
            <person name="Stajich J.E."/>
            <person name="Barry K."/>
            <person name="Grigoriev I.V."/>
            <person name="Crous P."/>
            <person name="Smith M.E."/>
        </authorList>
    </citation>
    <scope>NUCLEOTIDE SEQUENCE</scope>
    <source>
        <strain evidence="5">BCRC 34381</strain>
    </source>
</reference>
<dbReference type="Pfam" id="PF05648">
    <property type="entry name" value="PEX11"/>
    <property type="match status" value="1"/>
</dbReference>
<comment type="caution">
    <text evidence="5">The sequence shown here is derived from an EMBL/GenBank/DDBJ whole genome shotgun (WGS) entry which is preliminary data.</text>
</comment>
<dbReference type="PANTHER" id="PTHR12652:SF50">
    <property type="entry name" value="PEROXIN 11"/>
    <property type="match status" value="1"/>
</dbReference>
<evidence type="ECO:0000256" key="4">
    <source>
        <dbReference type="ARBA" id="ARBA00046271"/>
    </source>
</evidence>
<protein>
    <submittedName>
        <fullName evidence="5">Peroxisomal membrane protein PMP27</fullName>
    </submittedName>
</protein>
<dbReference type="AlphaFoldDB" id="A0A9W7YI34"/>
<keyword evidence="6" id="KW-1185">Reference proteome</keyword>
<sequence length="261" mass="27894">MSGATGVAVAVANSRVIDVYVKYTNMLVGRDKACRLGQYFARLLAYLVGQRIARLGKTAGRVEWLATLVKIQQVLATTRKMMRSGKFVNFAQMAARALVARNGEDEVVWALGLVNKLGMCVFMAADTLGLVGTTLGLVRLRDPARVARVAQRGWLFALAAQALSALYQLRTVAIRAADLRRVRCHVEKTGDAMGDRECATEEHALATQRAGLSKQLVAAALDLSIPIKGLGILPLNEGLVALAGTMTSLMGAQDVLSKAAA</sequence>
<dbReference type="GO" id="GO:0005778">
    <property type="term" value="C:peroxisomal membrane"/>
    <property type="evidence" value="ECO:0007669"/>
    <property type="project" value="UniProtKB-SubCell"/>
</dbReference>
<keyword evidence="2" id="KW-0472">Membrane</keyword>
<evidence type="ECO:0000256" key="2">
    <source>
        <dbReference type="ARBA" id="ARBA00023136"/>
    </source>
</evidence>
<evidence type="ECO:0000256" key="3">
    <source>
        <dbReference type="ARBA" id="ARBA00023140"/>
    </source>
</evidence>
<dbReference type="GO" id="GO:0016559">
    <property type="term" value="P:peroxisome fission"/>
    <property type="evidence" value="ECO:0007669"/>
    <property type="project" value="InterPro"/>
</dbReference>
<proteinExistence type="predicted"/>
<evidence type="ECO:0000313" key="5">
    <source>
        <dbReference type="EMBL" id="KAJ1734899.1"/>
    </source>
</evidence>